<comment type="caution">
    <text evidence="9">The sequence shown here is derived from an EMBL/GenBank/DDBJ whole genome shotgun (WGS) entry which is preliminary data.</text>
</comment>
<dbReference type="InterPro" id="IPR018114">
    <property type="entry name" value="TRYPSIN_HIS"/>
</dbReference>
<dbReference type="PRINTS" id="PR00839">
    <property type="entry name" value="V8PROTEASE"/>
</dbReference>
<dbReference type="InterPro" id="IPR009003">
    <property type="entry name" value="Peptidase_S1_PA"/>
</dbReference>
<dbReference type="GO" id="GO:0004252">
    <property type="term" value="F:serine-type endopeptidase activity"/>
    <property type="evidence" value="ECO:0007669"/>
    <property type="project" value="InterPro"/>
</dbReference>
<evidence type="ECO:0000259" key="8">
    <source>
        <dbReference type="PROSITE" id="PS50240"/>
    </source>
</evidence>
<sequence length="373" mass="39833">MRKRHVWVPAAVALLAAALAPVVTTSVARAEDPCVDRPATELDRRPDWRCVGLATYAPPGAEPVDPALGDDEAARLDVPRPAEWELGVAVSPDGRLYRQTALPPRGPEETRPVNPTPTAGTESPADGDLGVRTIFGPDDRVLRSATTSYPWRTVSSVSPPASSTSNCSGSLIGPRHLLTAGHCIHQGGGGDGKGWFPDRKVAPGQNGIGTYPNGLKNSPWYISVSGWYDHGDKAFDYGMIVLEDLRSTATLGWLGWRSYGHWGEHWTAGYPIWSFSCAASPSPDGQCDNFQYGGHASTQLLGVNVIKTPVDVQDGQSGSPVYETTDGSPQVIGVIAYHGVTGNWATRVTASRANNFCAWIHAHPSAHADHVCE</sequence>
<dbReference type="InterPro" id="IPR043504">
    <property type="entry name" value="Peptidase_S1_PA_chymotrypsin"/>
</dbReference>
<dbReference type="PROSITE" id="PS00134">
    <property type="entry name" value="TRYPSIN_HIS"/>
    <property type="match status" value="1"/>
</dbReference>
<evidence type="ECO:0000313" key="10">
    <source>
        <dbReference type="Proteomes" id="UP000272729"/>
    </source>
</evidence>
<dbReference type="AlphaFoldDB" id="A0A495XKL2"/>
<dbReference type="PANTHER" id="PTHR15462">
    <property type="entry name" value="SERINE PROTEASE"/>
    <property type="match status" value="1"/>
</dbReference>
<dbReference type="InterPro" id="IPR008256">
    <property type="entry name" value="Peptidase_S1B"/>
</dbReference>
<feature type="domain" description="Peptidase S1" evidence="8">
    <location>
        <begin position="134"/>
        <end position="365"/>
    </location>
</feature>
<evidence type="ECO:0000256" key="7">
    <source>
        <dbReference type="SAM" id="MobiDB-lite"/>
    </source>
</evidence>
<dbReference type="EC" id="3.4.21.-" evidence="6"/>
<proteinExistence type="inferred from homology"/>
<protein>
    <recommendedName>
        <fullName evidence="6">Serine protease</fullName>
        <ecNumber evidence="6">3.4.21.-</ecNumber>
    </recommendedName>
</protein>
<dbReference type="Proteomes" id="UP000272729">
    <property type="component" value="Unassembled WGS sequence"/>
</dbReference>
<dbReference type="InterPro" id="IPR050966">
    <property type="entry name" value="Glutamyl_endopeptidase"/>
</dbReference>
<dbReference type="GO" id="GO:0006508">
    <property type="term" value="P:proteolysis"/>
    <property type="evidence" value="ECO:0007669"/>
    <property type="project" value="UniProtKB-KW"/>
</dbReference>
<accession>A0A495XKL2</accession>
<evidence type="ECO:0000256" key="1">
    <source>
        <dbReference type="ARBA" id="ARBA00008764"/>
    </source>
</evidence>
<keyword evidence="5 6" id="KW-0720">Serine protease</keyword>
<evidence type="ECO:0000256" key="2">
    <source>
        <dbReference type="ARBA" id="ARBA00022670"/>
    </source>
</evidence>
<evidence type="ECO:0000256" key="5">
    <source>
        <dbReference type="ARBA" id="ARBA00022825"/>
    </source>
</evidence>
<organism evidence="9 10">
    <name type="scientific">Saccharothrix variisporea</name>
    <dbReference type="NCBI Taxonomy" id="543527"/>
    <lineage>
        <taxon>Bacteria</taxon>
        <taxon>Bacillati</taxon>
        <taxon>Actinomycetota</taxon>
        <taxon>Actinomycetes</taxon>
        <taxon>Pseudonocardiales</taxon>
        <taxon>Pseudonocardiaceae</taxon>
        <taxon>Saccharothrix</taxon>
    </lineage>
</organism>
<evidence type="ECO:0000256" key="6">
    <source>
        <dbReference type="RuleBase" id="RU004296"/>
    </source>
</evidence>
<dbReference type="InterPro" id="IPR001254">
    <property type="entry name" value="Trypsin_dom"/>
</dbReference>
<comment type="similarity">
    <text evidence="1 6">Belongs to the peptidase S1B family.</text>
</comment>
<keyword evidence="2 6" id="KW-0645">Protease</keyword>
<gene>
    <name evidence="9" type="ORF">DFJ66_8014</name>
</gene>
<keyword evidence="4 6" id="KW-0378">Hydrolase</keyword>
<evidence type="ECO:0000256" key="3">
    <source>
        <dbReference type="ARBA" id="ARBA00022729"/>
    </source>
</evidence>
<feature type="signal peptide" evidence="6">
    <location>
        <begin position="1"/>
        <end position="30"/>
    </location>
</feature>
<evidence type="ECO:0000313" key="9">
    <source>
        <dbReference type="EMBL" id="RKT74647.1"/>
    </source>
</evidence>
<reference evidence="9 10" key="1">
    <citation type="submission" date="2018-10" db="EMBL/GenBank/DDBJ databases">
        <title>Sequencing the genomes of 1000 actinobacteria strains.</title>
        <authorList>
            <person name="Klenk H.-P."/>
        </authorList>
    </citation>
    <scope>NUCLEOTIDE SEQUENCE [LARGE SCALE GENOMIC DNA]</scope>
    <source>
        <strain evidence="9 10">DSM 43911</strain>
    </source>
</reference>
<keyword evidence="10" id="KW-1185">Reference proteome</keyword>
<feature type="region of interest" description="Disordered" evidence="7">
    <location>
        <begin position="95"/>
        <end position="134"/>
    </location>
</feature>
<dbReference type="SUPFAM" id="SSF50494">
    <property type="entry name" value="Trypsin-like serine proteases"/>
    <property type="match status" value="1"/>
</dbReference>
<dbReference type="Gene3D" id="2.40.10.10">
    <property type="entry name" value="Trypsin-like serine proteases"/>
    <property type="match status" value="2"/>
</dbReference>
<dbReference type="OrthoDB" id="1855925at2"/>
<dbReference type="PANTHER" id="PTHR15462:SF8">
    <property type="entry name" value="SERINE PROTEASE"/>
    <property type="match status" value="1"/>
</dbReference>
<keyword evidence="3 6" id="KW-0732">Signal</keyword>
<evidence type="ECO:0000256" key="4">
    <source>
        <dbReference type="ARBA" id="ARBA00022801"/>
    </source>
</evidence>
<dbReference type="Pfam" id="PF00089">
    <property type="entry name" value="Trypsin"/>
    <property type="match status" value="1"/>
</dbReference>
<dbReference type="PROSITE" id="PS50240">
    <property type="entry name" value="TRYPSIN_DOM"/>
    <property type="match status" value="1"/>
</dbReference>
<dbReference type="RefSeq" id="WP_147459515.1">
    <property type="nucleotide sequence ID" value="NZ_JBIUBA010000006.1"/>
</dbReference>
<dbReference type="EMBL" id="RBXR01000001">
    <property type="protein sequence ID" value="RKT74647.1"/>
    <property type="molecule type" value="Genomic_DNA"/>
</dbReference>
<name>A0A495XKL2_9PSEU</name>
<feature type="chain" id="PRO_5019612694" description="Serine protease" evidence="6">
    <location>
        <begin position="31"/>
        <end position="373"/>
    </location>
</feature>